<gene>
    <name evidence="2" type="ORF">ACFPC0_24850</name>
</gene>
<organism evidence="2 3">
    <name type="scientific">Streptomyces andamanensis</name>
    <dbReference type="NCBI Taxonomy" id="1565035"/>
    <lineage>
        <taxon>Bacteria</taxon>
        <taxon>Bacillati</taxon>
        <taxon>Actinomycetota</taxon>
        <taxon>Actinomycetes</taxon>
        <taxon>Kitasatosporales</taxon>
        <taxon>Streptomycetaceae</taxon>
        <taxon>Streptomyces</taxon>
    </lineage>
</organism>
<evidence type="ECO:0000313" key="3">
    <source>
        <dbReference type="Proteomes" id="UP001595824"/>
    </source>
</evidence>
<comment type="caution">
    <text evidence="2">The sequence shown here is derived from an EMBL/GenBank/DDBJ whole genome shotgun (WGS) entry which is preliminary data.</text>
</comment>
<dbReference type="EMBL" id="JBHSDP010000024">
    <property type="protein sequence ID" value="MFC4330955.1"/>
    <property type="molecule type" value="Genomic_DNA"/>
</dbReference>
<proteinExistence type="predicted"/>
<keyword evidence="3" id="KW-1185">Reference proteome</keyword>
<name>A0ABV8TJT1_9ACTN</name>
<feature type="compositionally biased region" description="Low complexity" evidence="1">
    <location>
        <begin position="75"/>
        <end position="91"/>
    </location>
</feature>
<dbReference type="RefSeq" id="WP_381742058.1">
    <property type="nucleotide sequence ID" value="NZ_JBHSDP010000024.1"/>
</dbReference>
<reference evidence="3" key="1">
    <citation type="journal article" date="2019" name="Int. J. Syst. Evol. Microbiol.">
        <title>The Global Catalogue of Microorganisms (GCM) 10K type strain sequencing project: providing services to taxonomists for standard genome sequencing and annotation.</title>
        <authorList>
            <consortium name="The Broad Institute Genomics Platform"/>
            <consortium name="The Broad Institute Genome Sequencing Center for Infectious Disease"/>
            <person name="Wu L."/>
            <person name="Ma J."/>
        </authorList>
    </citation>
    <scope>NUCLEOTIDE SEQUENCE [LARGE SCALE GENOMIC DNA]</scope>
    <source>
        <strain evidence="3">PCU 347</strain>
    </source>
</reference>
<sequence>MAVEFLTDEQAFRYGAFYGAPVRAGMAPRSRQRVPDVVRHPLRSLVAVFRRPLFVFDACRVVTTAHPWGGGEGPVPGAAGRRGLPARGVPGRPERPP</sequence>
<evidence type="ECO:0000313" key="2">
    <source>
        <dbReference type="EMBL" id="MFC4330955.1"/>
    </source>
</evidence>
<accession>A0ABV8TJT1</accession>
<evidence type="ECO:0000256" key="1">
    <source>
        <dbReference type="SAM" id="MobiDB-lite"/>
    </source>
</evidence>
<protein>
    <submittedName>
        <fullName evidence="2">Uncharacterized protein</fullName>
    </submittedName>
</protein>
<dbReference type="Proteomes" id="UP001595824">
    <property type="component" value="Unassembled WGS sequence"/>
</dbReference>
<feature type="region of interest" description="Disordered" evidence="1">
    <location>
        <begin position="67"/>
        <end position="97"/>
    </location>
</feature>